<dbReference type="Gene3D" id="3.40.50.300">
    <property type="entry name" value="P-loop containing nucleotide triphosphate hydrolases"/>
    <property type="match status" value="1"/>
</dbReference>
<keyword evidence="2 6" id="KW-0547">Nucleotide-binding</keyword>
<dbReference type="FunFam" id="3.40.50.300:FF:000563">
    <property type="entry name" value="Guanine nucleotide-binding protein alpha subunit"/>
    <property type="match status" value="1"/>
</dbReference>
<dbReference type="InterPro" id="IPR027417">
    <property type="entry name" value="P-loop_NTPase"/>
</dbReference>
<feature type="binding site" evidence="7">
    <location>
        <position position="49"/>
    </location>
    <ligand>
        <name>Mg(2+)</name>
        <dbReference type="ChEBI" id="CHEBI:18420"/>
    </ligand>
</feature>
<dbReference type="PANTHER" id="PTHR10218:SF302">
    <property type="entry name" value="GUANINE NUCLEOTIDE-BINDING PROTEIN ALPHA-5 SUBUNIT"/>
    <property type="match status" value="1"/>
</dbReference>
<gene>
    <name evidence="8" type="ORF">TrRE_jg7892</name>
</gene>
<evidence type="ECO:0000313" key="9">
    <source>
        <dbReference type="Proteomes" id="UP001165082"/>
    </source>
</evidence>
<evidence type="ECO:0000256" key="4">
    <source>
        <dbReference type="ARBA" id="ARBA00023134"/>
    </source>
</evidence>
<dbReference type="InterPro" id="IPR011025">
    <property type="entry name" value="GproteinA_insert"/>
</dbReference>
<keyword evidence="3 7" id="KW-0460">Magnesium</keyword>
<proteinExistence type="predicted"/>
<evidence type="ECO:0000256" key="3">
    <source>
        <dbReference type="ARBA" id="ARBA00022842"/>
    </source>
</evidence>
<dbReference type="SUPFAM" id="SSF52540">
    <property type="entry name" value="P-loop containing nucleoside triphosphate hydrolases"/>
    <property type="match status" value="1"/>
</dbReference>
<keyword evidence="1 7" id="KW-0479">Metal-binding</keyword>
<feature type="binding site" evidence="6">
    <location>
        <begin position="173"/>
        <end position="179"/>
    </location>
    <ligand>
        <name>GTP</name>
        <dbReference type="ChEBI" id="CHEBI:37565"/>
    </ligand>
</feature>
<dbReference type="GO" id="GO:0005525">
    <property type="term" value="F:GTP binding"/>
    <property type="evidence" value="ECO:0007669"/>
    <property type="project" value="UniProtKB-KW"/>
</dbReference>
<feature type="binding site" evidence="6">
    <location>
        <begin position="45"/>
        <end position="50"/>
    </location>
    <ligand>
        <name>GTP</name>
        <dbReference type="ChEBI" id="CHEBI:37565"/>
    </ligand>
</feature>
<evidence type="ECO:0000256" key="5">
    <source>
        <dbReference type="ARBA" id="ARBA00023224"/>
    </source>
</evidence>
<feature type="binding site" evidence="6">
    <location>
        <begin position="198"/>
        <end position="202"/>
    </location>
    <ligand>
        <name>GTP</name>
        <dbReference type="ChEBI" id="CHEBI:37565"/>
    </ligand>
</feature>
<dbReference type="OrthoDB" id="5817230at2759"/>
<dbReference type="GO" id="GO:0003924">
    <property type="term" value="F:GTPase activity"/>
    <property type="evidence" value="ECO:0007669"/>
    <property type="project" value="InterPro"/>
</dbReference>
<dbReference type="PRINTS" id="PR00318">
    <property type="entry name" value="GPROTEINA"/>
</dbReference>
<evidence type="ECO:0000256" key="2">
    <source>
        <dbReference type="ARBA" id="ARBA00022741"/>
    </source>
</evidence>
<dbReference type="GO" id="GO:0031683">
    <property type="term" value="F:G-protein beta/gamma-subunit complex binding"/>
    <property type="evidence" value="ECO:0007669"/>
    <property type="project" value="InterPro"/>
</dbReference>
<protein>
    <submittedName>
        <fullName evidence="8">Uncharacterized protein</fullName>
    </submittedName>
</protein>
<dbReference type="SUPFAM" id="SSF47895">
    <property type="entry name" value="Transducin (alpha subunit), insertion domain"/>
    <property type="match status" value="1"/>
</dbReference>
<dbReference type="Gene3D" id="1.10.400.10">
    <property type="entry name" value="GI Alpha 1, domain 2-like"/>
    <property type="match status" value="1"/>
</dbReference>
<feature type="binding site" evidence="6">
    <location>
        <position position="329"/>
    </location>
    <ligand>
        <name>GTP</name>
        <dbReference type="ChEBI" id="CHEBI:37565"/>
    </ligand>
</feature>
<dbReference type="GO" id="GO:0046872">
    <property type="term" value="F:metal ion binding"/>
    <property type="evidence" value="ECO:0007669"/>
    <property type="project" value="UniProtKB-KW"/>
</dbReference>
<evidence type="ECO:0000256" key="7">
    <source>
        <dbReference type="PIRSR" id="PIRSR601019-2"/>
    </source>
</evidence>
<name>A0A9W7ANL7_9STRA</name>
<feature type="binding site" evidence="7">
    <location>
        <position position="179"/>
    </location>
    <ligand>
        <name>Mg(2+)</name>
        <dbReference type="ChEBI" id="CHEBI:18420"/>
    </ligand>
</feature>
<dbReference type="SMART" id="SM00275">
    <property type="entry name" value="G_alpha"/>
    <property type="match status" value="1"/>
</dbReference>
<dbReference type="GO" id="GO:0005834">
    <property type="term" value="C:heterotrimeric G-protein complex"/>
    <property type="evidence" value="ECO:0007669"/>
    <property type="project" value="TreeGrafter"/>
</dbReference>
<evidence type="ECO:0000256" key="1">
    <source>
        <dbReference type="ARBA" id="ARBA00022723"/>
    </source>
</evidence>
<evidence type="ECO:0000256" key="6">
    <source>
        <dbReference type="PIRSR" id="PIRSR601019-1"/>
    </source>
</evidence>
<comment type="caution">
    <text evidence="8">The sequence shown here is derived from an EMBL/GenBank/DDBJ whole genome shotgun (WGS) entry which is preliminary data.</text>
</comment>
<dbReference type="AlphaFoldDB" id="A0A9W7ANL7"/>
<dbReference type="PANTHER" id="PTHR10218">
    <property type="entry name" value="GTP-BINDING PROTEIN ALPHA SUBUNIT"/>
    <property type="match status" value="1"/>
</dbReference>
<keyword evidence="5" id="KW-0807">Transducer</keyword>
<dbReference type="GO" id="GO:0007188">
    <property type="term" value="P:adenylate cyclase-modulating G protein-coupled receptor signaling pathway"/>
    <property type="evidence" value="ECO:0007669"/>
    <property type="project" value="TreeGrafter"/>
</dbReference>
<organism evidence="8 9">
    <name type="scientific">Triparma retinervis</name>
    <dbReference type="NCBI Taxonomy" id="2557542"/>
    <lineage>
        <taxon>Eukaryota</taxon>
        <taxon>Sar</taxon>
        <taxon>Stramenopiles</taxon>
        <taxon>Ochrophyta</taxon>
        <taxon>Bolidophyceae</taxon>
        <taxon>Parmales</taxon>
        <taxon>Triparmaceae</taxon>
        <taxon>Triparma</taxon>
    </lineage>
</organism>
<dbReference type="Proteomes" id="UP001165082">
    <property type="component" value="Unassembled WGS sequence"/>
</dbReference>
<evidence type="ECO:0000313" key="8">
    <source>
        <dbReference type="EMBL" id="GMH71604.1"/>
    </source>
</evidence>
<dbReference type="InterPro" id="IPR001019">
    <property type="entry name" value="Gprotein_alpha_su"/>
</dbReference>
<dbReference type="EMBL" id="BRXZ01001453">
    <property type="protein sequence ID" value="GMH71604.1"/>
    <property type="molecule type" value="Genomic_DNA"/>
</dbReference>
<dbReference type="GO" id="GO:0005737">
    <property type="term" value="C:cytoplasm"/>
    <property type="evidence" value="ECO:0007669"/>
    <property type="project" value="TreeGrafter"/>
</dbReference>
<dbReference type="CDD" id="cd00066">
    <property type="entry name" value="G-alpha"/>
    <property type="match status" value="1"/>
</dbReference>
<sequence>MGGCNSVGAAEREAMARSLEVERANEEAWMKEQEKIKLLLLGAGESGKSTIFKQMKVLYGKPLDDEERRQMTPVVYSNTIGAMKILVDQTLNYGHEESVVAKDAFSKIKHSSDTQEIDEDTGNAVKALWADPGIQLTWDKRSEFQIVESMKYYFDNIDRIKQPNYLANQQDILLSRVRTSGIVTERYEIDGSQFEMYDVGGQRNERKKWIHCFDDVTAVIFVAALSEYDQKLFEDASTNRMIEAVDLFDEIANNRYFRDSSMILFLNKRDLFEDKIKRVAIDSVDVFSDYTKADPEESDFDSGSKYFLQKFLVRNKMEEKVIYHHITCATDTNNVEVVFNACKDIILRDNLKDSGFMD</sequence>
<keyword evidence="9" id="KW-1185">Reference proteome</keyword>
<dbReference type="Pfam" id="PF00503">
    <property type="entry name" value="G-alpha"/>
    <property type="match status" value="1"/>
</dbReference>
<accession>A0A9W7ANL7</accession>
<keyword evidence="4 6" id="KW-0342">GTP-binding</keyword>
<feature type="binding site" evidence="6">
    <location>
        <begin position="267"/>
        <end position="270"/>
    </location>
    <ligand>
        <name>GTP</name>
        <dbReference type="ChEBI" id="CHEBI:37565"/>
    </ligand>
</feature>
<dbReference type="PROSITE" id="PS51882">
    <property type="entry name" value="G_ALPHA"/>
    <property type="match status" value="1"/>
</dbReference>
<reference evidence="8" key="1">
    <citation type="submission" date="2022-07" db="EMBL/GenBank/DDBJ databases">
        <title>Genome analysis of Parmales, a sister group of diatoms, reveals the evolutionary specialization of diatoms from phago-mixotrophs to photoautotrophs.</title>
        <authorList>
            <person name="Ban H."/>
            <person name="Sato S."/>
            <person name="Yoshikawa S."/>
            <person name="Kazumasa Y."/>
            <person name="Nakamura Y."/>
            <person name="Ichinomiya M."/>
            <person name="Saitoh K."/>
            <person name="Sato N."/>
            <person name="Blanc-Mathieu R."/>
            <person name="Endo H."/>
            <person name="Kuwata A."/>
            <person name="Ogata H."/>
        </authorList>
    </citation>
    <scope>NUCLEOTIDE SEQUENCE</scope>
</reference>
<dbReference type="GO" id="GO:0001664">
    <property type="term" value="F:G protein-coupled receptor binding"/>
    <property type="evidence" value="ECO:0007669"/>
    <property type="project" value="TreeGrafter"/>
</dbReference>